<feature type="non-terminal residue" evidence="4">
    <location>
        <position position="1"/>
    </location>
</feature>
<evidence type="ECO:0000313" key="5">
    <source>
        <dbReference type="Proteomes" id="UP001328107"/>
    </source>
</evidence>
<keyword evidence="1" id="KW-0547">Nucleotide-binding</keyword>
<gene>
    <name evidence="4" type="ORF">PMAYCL1PPCAC_03688</name>
</gene>
<dbReference type="InterPro" id="IPR027417">
    <property type="entry name" value="P-loop_NTPase"/>
</dbReference>
<dbReference type="Gene3D" id="3.40.50.300">
    <property type="entry name" value="P-loop containing nucleotide triphosphate hydrolases"/>
    <property type="match status" value="1"/>
</dbReference>
<evidence type="ECO:0000259" key="3">
    <source>
        <dbReference type="Pfam" id="PF01926"/>
    </source>
</evidence>
<accession>A0AAN4Z7N1</accession>
<dbReference type="GO" id="GO:0000028">
    <property type="term" value="P:ribosomal small subunit assembly"/>
    <property type="evidence" value="ECO:0007669"/>
    <property type="project" value="TreeGrafter"/>
</dbReference>
<comment type="caution">
    <text evidence="4">The sequence shown here is derived from an EMBL/GenBank/DDBJ whole genome shotgun (WGS) entry which is preliminary data.</text>
</comment>
<feature type="domain" description="G" evidence="3">
    <location>
        <begin position="40"/>
        <end position="164"/>
    </location>
</feature>
<dbReference type="Gene3D" id="3.30.300.20">
    <property type="match status" value="1"/>
</dbReference>
<dbReference type="GO" id="GO:0019843">
    <property type="term" value="F:rRNA binding"/>
    <property type="evidence" value="ECO:0007669"/>
    <property type="project" value="TreeGrafter"/>
</dbReference>
<keyword evidence="2" id="KW-0342">GTP-binding</keyword>
<organism evidence="4 5">
    <name type="scientific">Pristionchus mayeri</name>
    <dbReference type="NCBI Taxonomy" id="1317129"/>
    <lineage>
        <taxon>Eukaryota</taxon>
        <taxon>Metazoa</taxon>
        <taxon>Ecdysozoa</taxon>
        <taxon>Nematoda</taxon>
        <taxon>Chromadorea</taxon>
        <taxon>Rhabditida</taxon>
        <taxon>Rhabditina</taxon>
        <taxon>Diplogasteromorpha</taxon>
        <taxon>Diplogasteroidea</taxon>
        <taxon>Neodiplogasteridae</taxon>
        <taxon>Pristionchus</taxon>
    </lineage>
</organism>
<dbReference type="PANTHER" id="PTHR42698">
    <property type="entry name" value="GTPASE ERA"/>
    <property type="match status" value="1"/>
</dbReference>
<evidence type="ECO:0000256" key="2">
    <source>
        <dbReference type="ARBA" id="ARBA00023134"/>
    </source>
</evidence>
<sequence>RALFQMRLRLSAVIVLSRRGLRGAAPQRFDPPIPHTRGLDVAVIGAPNVGKSLLTNQIVRAAVSAVSSKMDTTLENVCASITEDDVQLIVVDSPGTIGISHARKVMGIEKGKEKIICDPEEALKKAEHVLVVQDATAPGDYIHHRVMHLLHRNSHLPASLVINKVDLVTDRSELLELTRILTKGRVAGKRINTAQTTIGRLGKSADTFSLHSDALKDKDEEWQRKYRSIVDVRPQRVGFAETRNLFREERGWSGFDAVFYVSSLTGEGIEPLREHLKSLSTNRKWRLHEHAVTTKSPQSICEESVRAALLDTVPSDMAYKLIPKVSEWKEEGEVLQIVVDINCEKERVARSLVGKGGSKIIEVGRKVNDQMTTLFQRQLFVRILIKLNGKVYDSMDK</sequence>
<dbReference type="InterPro" id="IPR015946">
    <property type="entry name" value="KH_dom-like_a/b"/>
</dbReference>
<proteinExistence type="predicted"/>
<dbReference type="AlphaFoldDB" id="A0AAN4Z7N1"/>
<protein>
    <recommendedName>
        <fullName evidence="3">G domain-containing protein</fullName>
    </recommendedName>
</protein>
<dbReference type="SUPFAM" id="SSF54814">
    <property type="entry name" value="Prokaryotic type KH domain (KH-domain type II)"/>
    <property type="match status" value="1"/>
</dbReference>
<dbReference type="InterPro" id="IPR006073">
    <property type="entry name" value="GTP-bd"/>
</dbReference>
<name>A0AAN4Z7N1_9BILA</name>
<dbReference type="Pfam" id="PF01926">
    <property type="entry name" value="MMR_HSR1"/>
    <property type="match status" value="1"/>
</dbReference>
<dbReference type="PANTHER" id="PTHR42698:SF1">
    <property type="entry name" value="GTPASE ERA, MITOCHONDRIAL"/>
    <property type="match status" value="1"/>
</dbReference>
<dbReference type="GO" id="GO:0043024">
    <property type="term" value="F:ribosomal small subunit binding"/>
    <property type="evidence" value="ECO:0007669"/>
    <property type="project" value="TreeGrafter"/>
</dbReference>
<dbReference type="GO" id="GO:0005525">
    <property type="term" value="F:GTP binding"/>
    <property type="evidence" value="ECO:0007669"/>
    <property type="project" value="UniProtKB-KW"/>
</dbReference>
<dbReference type="EMBL" id="BTRK01000001">
    <property type="protein sequence ID" value="GMR33493.1"/>
    <property type="molecule type" value="Genomic_DNA"/>
</dbReference>
<evidence type="ECO:0000313" key="4">
    <source>
        <dbReference type="EMBL" id="GMR33493.1"/>
    </source>
</evidence>
<keyword evidence="5" id="KW-1185">Reference proteome</keyword>
<dbReference type="GO" id="GO:0005759">
    <property type="term" value="C:mitochondrial matrix"/>
    <property type="evidence" value="ECO:0007669"/>
    <property type="project" value="TreeGrafter"/>
</dbReference>
<dbReference type="CDD" id="cd22534">
    <property type="entry name" value="KH-II_Era"/>
    <property type="match status" value="1"/>
</dbReference>
<evidence type="ECO:0000256" key="1">
    <source>
        <dbReference type="ARBA" id="ARBA00022741"/>
    </source>
</evidence>
<dbReference type="InterPro" id="IPR005662">
    <property type="entry name" value="GTPase_Era-like"/>
</dbReference>
<dbReference type="Proteomes" id="UP001328107">
    <property type="component" value="Unassembled WGS sequence"/>
</dbReference>
<reference evidence="5" key="1">
    <citation type="submission" date="2022-10" db="EMBL/GenBank/DDBJ databases">
        <title>Genome assembly of Pristionchus species.</title>
        <authorList>
            <person name="Yoshida K."/>
            <person name="Sommer R.J."/>
        </authorList>
    </citation>
    <scope>NUCLEOTIDE SEQUENCE [LARGE SCALE GENOMIC DNA]</scope>
    <source>
        <strain evidence="5">RS5460</strain>
    </source>
</reference>
<dbReference type="InterPro" id="IPR009019">
    <property type="entry name" value="KH_sf_prok-type"/>
</dbReference>
<dbReference type="SUPFAM" id="SSF52540">
    <property type="entry name" value="P-loop containing nucleoside triphosphate hydrolases"/>
    <property type="match status" value="1"/>
</dbReference>